<protein>
    <submittedName>
        <fullName evidence="1">Uncharacterized protein</fullName>
    </submittedName>
</protein>
<name>A0AAN7H6D4_9PEZI</name>
<gene>
    <name evidence="1" type="ORF">C8A03DRAFT_39485</name>
</gene>
<keyword evidence="2" id="KW-1185">Reference proteome</keyword>
<dbReference type="EMBL" id="MU860811">
    <property type="protein sequence ID" value="KAK4232862.1"/>
    <property type="molecule type" value="Genomic_DNA"/>
</dbReference>
<proteinExistence type="predicted"/>
<dbReference type="Proteomes" id="UP001303760">
    <property type="component" value="Unassembled WGS sequence"/>
</dbReference>
<evidence type="ECO:0000313" key="1">
    <source>
        <dbReference type="EMBL" id="KAK4232862.1"/>
    </source>
</evidence>
<reference evidence="1" key="2">
    <citation type="submission" date="2023-05" db="EMBL/GenBank/DDBJ databases">
        <authorList>
            <consortium name="Lawrence Berkeley National Laboratory"/>
            <person name="Steindorff A."/>
            <person name="Hensen N."/>
            <person name="Bonometti L."/>
            <person name="Westerberg I."/>
            <person name="Brannstrom I.O."/>
            <person name="Guillou S."/>
            <person name="Cros-Aarteil S."/>
            <person name="Calhoun S."/>
            <person name="Haridas S."/>
            <person name="Kuo A."/>
            <person name="Mondo S."/>
            <person name="Pangilinan J."/>
            <person name="Riley R."/>
            <person name="Labutti K."/>
            <person name="Andreopoulos B."/>
            <person name="Lipzen A."/>
            <person name="Chen C."/>
            <person name="Yanf M."/>
            <person name="Daum C."/>
            <person name="Ng V."/>
            <person name="Clum A."/>
            <person name="Ohm R."/>
            <person name="Martin F."/>
            <person name="Silar P."/>
            <person name="Natvig D."/>
            <person name="Lalanne C."/>
            <person name="Gautier V."/>
            <person name="Ament-Velasquez S.L."/>
            <person name="Kruys A."/>
            <person name="Hutchinson M.I."/>
            <person name="Powell A.J."/>
            <person name="Barry K."/>
            <person name="Miller A.N."/>
            <person name="Grigoriev I.V."/>
            <person name="Debuchy R."/>
            <person name="Gladieux P."/>
            <person name="Thoren M.H."/>
            <person name="Johannesson H."/>
        </authorList>
    </citation>
    <scope>NUCLEOTIDE SEQUENCE</scope>
    <source>
        <strain evidence="1">CBS 532.94</strain>
    </source>
</reference>
<comment type="caution">
    <text evidence="1">The sequence shown here is derived from an EMBL/GenBank/DDBJ whole genome shotgun (WGS) entry which is preliminary data.</text>
</comment>
<dbReference type="AlphaFoldDB" id="A0AAN7H6D4"/>
<organism evidence="1 2">
    <name type="scientific">Achaetomium macrosporum</name>
    <dbReference type="NCBI Taxonomy" id="79813"/>
    <lineage>
        <taxon>Eukaryota</taxon>
        <taxon>Fungi</taxon>
        <taxon>Dikarya</taxon>
        <taxon>Ascomycota</taxon>
        <taxon>Pezizomycotina</taxon>
        <taxon>Sordariomycetes</taxon>
        <taxon>Sordariomycetidae</taxon>
        <taxon>Sordariales</taxon>
        <taxon>Chaetomiaceae</taxon>
        <taxon>Achaetomium</taxon>
    </lineage>
</organism>
<accession>A0AAN7H6D4</accession>
<reference evidence="1" key="1">
    <citation type="journal article" date="2023" name="Mol. Phylogenet. Evol.">
        <title>Genome-scale phylogeny and comparative genomics of the fungal order Sordariales.</title>
        <authorList>
            <person name="Hensen N."/>
            <person name="Bonometti L."/>
            <person name="Westerberg I."/>
            <person name="Brannstrom I.O."/>
            <person name="Guillou S."/>
            <person name="Cros-Aarteil S."/>
            <person name="Calhoun S."/>
            <person name="Haridas S."/>
            <person name="Kuo A."/>
            <person name="Mondo S."/>
            <person name="Pangilinan J."/>
            <person name="Riley R."/>
            <person name="LaButti K."/>
            <person name="Andreopoulos B."/>
            <person name="Lipzen A."/>
            <person name="Chen C."/>
            <person name="Yan M."/>
            <person name="Daum C."/>
            <person name="Ng V."/>
            <person name="Clum A."/>
            <person name="Steindorff A."/>
            <person name="Ohm R.A."/>
            <person name="Martin F."/>
            <person name="Silar P."/>
            <person name="Natvig D.O."/>
            <person name="Lalanne C."/>
            <person name="Gautier V."/>
            <person name="Ament-Velasquez S.L."/>
            <person name="Kruys A."/>
            <person name="Hutchinson M.I."/>
            <person name="Powell A.J."/>
            <person name="Barry K."/>
            <person name="Miller A.N."/>
            <person name="Grigoriev I.V."/>
            <person name="Debuchy R."/>
            <person name="Gladieux P."/>
            <person name="Hiltunen Thoren M."/>
            <person name="Johannesson H."/>
        </authorList>
    </citation>
    <scope>NUCLEOTIDE SEQUENCE</scope>
    <source>
        <strain evidence="1">CBS 532.94</strain>
    </source>
</reference>
<evidence type="ECO:0000313" key="2">
    <source>
        <dbReference type="Proteomes" id="UP001303760"/>
    </source>
</evidence>
<sequence>MVVDNLDYQESIKGNFPECAYGAILVITQNMQVGSNLIEGQLPPIEVGRMADDDADDLLCAFLDKDAKDEHWTPIPLEFLLRYSELQPSLELRGHVPFTRALEVLRSFSFITEAHRSGPRFDIRIHRLVLLVARRWVLRKGMGQEFSERALLTVADVFKTLPEDFKQLYLSHALEVVSHDAGPSTNARVLIPREELKRRIRETMAEMSSDQLSISCWAL</sequence>